<dbReference type="PROSITE" id="PS50109">
    <property type="entry name" value="HIS_KIN"/>
    <property type="match status" value="1"/>
</dbReference>
<evidence type="ECO:0000256" key="9">
    <source>
        <dbReference type="ARBA" id="ARBA00022777"/>
    </source>
</evidence>
<comment type="subcellular location">
    <subcellularLocation>
        <location evidence="2">Cell membrane</location>
        <topology evidence="2">Multi-pass membrane protein</topology>
    </subcellularLocation>
</comment>
<keyword evidence="6 16" id="KW-0808">Transferase</keyword>
<dbReference type="SMART" id="SM00387">
    <property type="entry name" value="HATPase_c"/>
    <property type="match status" value="1"/>
</dbReference>
<dbReference type="Pfam" id="PF02518">
    <property type="entry name" value="HATPase_c"/>
    <property type="match status" value="1"/>
</dbReference>
<dbReference type="SMART" id="SM00388">
    <property type="entry name" value="HisKA"/>
    <property type="match status" value="1"/>
</dbReference>
<feature type="transmembrane region" description="Helical" evidence="14">
    <location>
        <begin position="12"/>
        <end position="34"/>
    </location>
</feature>
<evidence type="ECO:0000256" key="7">
    <source>
        <dbReference type="ARBA" id="ARBA00022692"/>
    </source>
</evidence>
<dbReference type="EMBL" id="CYXZ01000009">
    <property type="protein sequence ID" value="CUM98612.1"/>
    <property type="molecule type" value="Genomic_DNA"/>
</dbReference>
<keyword evidence="9" id="KW-0418">Kinase</keyword>
<dbReference type="PANTHER" id="PTHR45528:SF1">
    <property type="entry name" value="SENSOR HISTIDINE KINASE CPXA"/>
    <property type="match status" value="1"/>
</dbReference>
<dbReference type="InterPro" id="IPR003661">
    <property type="entry name" value="HisK_dim/P_dom"/>
</dbReference>
<dbReference type="RefSeq" id="WP_055193950.1">
    <property type="nucleotide sequence ID" value="NZ_CABIYH010000009.1"/>
</dbReference>
<comment type="catalytic activity">
    <reaction evidence="1">
        <text>ATP + protein L-histidine = ADP + protein N-phospho-L-histidine.</text>
        <dbReference type="EC" id="2.7.13.3"/>
    </reaction>
</comment>
<evidence type="ECO:0000256" key="4">
    <source>
        <dbReference type="ARBA" id="ARBA00022475"/>
    </source>
</evidence>
<name>A0A173T733_9FIRM</name>
<evidence type="ECO:0000256" key="2">
    <source>
        <dbReference type="ARBA" id="ARBA00004651"/>
    </source>
</evidence>
<dbReference type="Proteomes" id="UP000095350">
    <property type="component" value="Unassembled WGS sequence"/>
</dbReference>
<dbReference type="PANTHER" id="PTHR45528">
    <property type="entry name" value="SENSOR HISTIDINE KINASE CPXA"/>
    <property type="match status" value="1"/>
</dbReference>
<evidence type="ECO:0000256" key="1">
    <source>
        <dbReference type="ARBA" id="ARBA00000085"/>
    </source>
</evidence>
<keyword evidence="5" id="KW-0597">Phosphoprotein</keyword>
<dbReference type="InterPro" id="IPR036097">
    <property type="entry name" value="HisK_dim/P_sf"/>
</dbReference>
<keyword evidence="7 14" id="KW-0812">Transmembrane</keyword>
<dbReference type="Gene3D" id="1.10.287.130">
    <property type="match status" value="1"/>
</dbReference>
<keyword evidence="4" id="KW-1003">Cell membrane</keyword>
<feature type="transmembrane region" description="Helical" evidence="14">
    <location>
        <begin position="320"/>
        <end position="342"/>
    </location>
</feature>
<dbReference type="SUPFAM" id="SSF47384">
    <property type="entry name" value="Homodimeric domain of signal transducing histidine kinase"/>
    <property type="match status" value="1"/>
</dbReference>
<dbReference type="OrthoDB" id="9792991at2"/>
<dbReference type="FunFam" id="1.10.287.130:FF:000008">
    <property type="entry name" value="Two-component sensor histidine kinase"/>
    <property type="match status" value="1"/>
</dbReference>
<feature type="domain" description="Histidine kinase" evidence="15">
    <location>
        <begin position="554"/>
        <end position="764"/>
    </location>
</feature>
<dbReference type="InterPro" id="IPR003594">
    <property type="entry name" value="HATPase_dom"/>
</dbReference>
<evidence type="ECO:0000256" key="6">
    <source>
        <dbReference type="ARBA" id="ARBA00022679"/>
    </source>
</evidence>
<dbReference type="InterPro" id="IPR036890">
    <property type="entry name" value="HATPase_C_sf"/>
</dbReference>
<keyword evidence="11 14" id="KW-1133">Transmembrane helix</keyword>
<dbReference type="SUPFAM" id="SSF55874">
    <property type="entry name" value="ATPase domain of HSP90 chaperone/DNA topoisomerase II/histidine kinase"/>
    <property type="match status" value="1"/>
</dbReference>
<evidence type="ECO:0000313" key="16">
    <source>
        <dbReference type="EMBL" id="CUM98612.1"/>
    </source>
</evidence>
<organism evidence="16 17">
    <name type="scientific">Roseburia intestinalis</name>
    <dbReference type="NCBI Taxonomy" id="166486"/>
    <lineage>
        <taxon>Bacteria</taxon>
        <taxon>Bacillati</taxon>
        <taxon>Bacillota</taxon>
        <taxon>Clostridia</taxon>
        <taxon>Lachnospirales</taxon>
        <taxon>Lachnospiraceae</taxon>
        <taxon>Roseburia</taxon>
    </lineage>
</organism>
<dbReference type="PaxDb" id="166486-ERS852572_01383"/>
<evidence type="ECO:0000256" key="8">
    <source>
        <dbReference type="ARBA" id="ARBA00022741"/>
    </source>
</evidence>
<sequence>MDIKWKNSRKAGIVITAGFLLVLAVINFLCYPGINRRSKDWMQKTEAAKTGADSDTQIRTQFLKNLYEGFYLLDLEYQNQKSETEMSATDLYIASYAKADETDRWESQEQLEQVTNDEVLSVMDEWSSQFEKIRSQIDYCVMESEDGSKLKNTTQNLESVLGGEEKDVSEQLAQYYSELFAVKFNEVGAMEVIPLLSDRENSGDLLVKSLGAQERSELLKTNLEEYFNPTDMPVLKGPENIEFVIGISKEKASENILYDSGSDEEEDYFEKLSAYKINGALPLYGASVVAVIAFMFFMTGKKAGGNILNDGKVHAYAAELGVTGVICGLCLQNYFMELIWSYGFDSFSDAADELMGGQVYDVVISVLTAVGTLWLIYAMWFAAAYLLRPVFSVGLWEYVKRYSLVYQIFPWIKKQFKKTGNRIRQWWNTLSGEITHIDFSEETTKLILKVVVINFAVLAACSLFWFFGIGALVVYSIVLFFIIKKHYEQINKDYHAMLDAMQTIAEGNLDQEIQGDFGIFNPFRDELAQIQTGMKKAVEEEVKSQRMKTELITNVSHDLKTPLTAITTYIELLKKEDITEEERRSYIDTLERKSLRLKVLIEDLFEVSKANSNNIVLNKMELDVVNLIKQVSIEHVDKMKERGLELKWNVPEEKVLLMLDNQKTYRIFENLFVNVVKYAMQGSRVYLEVRKKASLVEIILKNMSAEEIHISGDEITERFVRGDSSRNTEGSGLGLAIAKSFTEAQGGEFHVEVDGDLFKVVILF</sequence>
<evidence type="ECO:0000256" key="11">
    <source>
        <dbReference type="ARBA" id="ARBA00022989"/>
    </source>
</evidence>
<evidence type="ECO:0000256" key="10">
    <source>
        <dbReference type="ARBA" id="ARBA00022840"/>
    </source>
</evidence>
<dbReference type="GO" id="GO:0005524">
    <property type="term" value="F:ATP binding"/>
    <property type="evidence" value="ECO:0007669"/>
    <property type="project" value="UniProtKB-KW"/>
</dbReference>
<feature type="transmembrane region" description="Helical" evidence="14">
    <location>
        <begin position="362"/>
        <end position="387"/>
    </location>
</feature>
<feature type="transmembrane region" description="Helical" evidence="14">
    <location>
        <begin position="281"/>
        <end position="299"/>
    </location>
</feature>
<evidence type="ECO:0000256" key="12">
    <source>
        <dbReference type="ARBA" id="ARBA00023012"/>
    </source>
</evidence>
<gene>
    <name evidence="16" type="primary">phoR_4</name>
    <name evidence="16" type="ORF">ERS852572_01383</name>
</gene>
<keyword evidence="13 14" id="KW-0472">Membrane</keyword>
<protein>
    <recommendedName>
        <fullName evidence="3">histidine kinase</fullName>
        <ecNumber evidence="3">2.7.13.3</ecNumber>
    </recommendedName>
</protein>
<evidence type="ECO:0000313" key="17">
    <source>
        <dbReference type="Proteomes" id="UP000095350"/>
    </source>
</evidence>
<dbReference type="STRING" id="166486.ERS852572_01383"/>
<dbReference type="AlphaFoldDB" id="A0A173T733"/>
<proteinExistence type="predicted"/>
<evidence type="ECO:0000256" key="5">
    <source>
        <dbReference type="ARBA" id="ARBA00022553"/>
    </source>
</evidence>
<dbReference type="Gene3D" id="3.30.565.10">
    <property type="entry name" value="Histidine kinase-like ATPase, C-terminal domain"/>
    <property type="match status" value="1"/>
</dbReference>
<keyword evidence="12" id="KW-0902">Two-component regulatory system</keyword>
<dbReference type="InterPro" id="IPR005467">
    <property type="entry name" value="His_kinase_dom"/>
</dbReference>
<evidence type="ECO:0000256" key="3">
    <source>
        <dbReference type="ARBA" id="ARBA00012438"/>
    </source>
</evidence>
<feature type="transmembrane region" description="Helical" evidence="14">
    <location>
        <begin position="455"/>
        <end position="483"/>
    </location>
</feature>
<keyword evidence="8" id="KW-0547">Nucleotide-binding</keyword>
<accession>A0A173T733</accession>
<dbReference type="EC" id="2.7.13.3" evidence="3"/>
<evidence type="ECO:0000259" key="15">
    <source>
        <dbReference type="PROSITE" id="PS50109"/>
    </source>
</evidence>
<dbReference type="CDD" id="cd00082">
    <property type="entry name" value="HisKA"/>
    <property type="match status" value="1"/>
</dbReference>
<evidence type="ECO:0000256" key="13">
    <source>
        <dbReference type="ARBA" id="ARBA00023136"/>
    </source>
</evidence>
<reference evidence="16 17" key="1">
    <citation type="submission" date="2015-09" db="EMBL/GenBank/DDBJ databases">
        <authorList>
            <consortium name="Pathogen Informatics"/>
        </authorList>
    </citation>
    <scope>NUCLEOTIDE SEQUENCE [LARGE SCALE GENOMIC DNA]</scope>
    <source>
        <strain evidence="16 17">2789STDY5834960</strain>
    </source>
</reference>
<dbReference type="GO" id="GO:0000155">
    <property type="term" value="F:phosphorelay sensor kinase activity"/>
    <property type="evidence" value="ECO:0007669"/>
    <property type="project" value="InterPro"/>
</dbReference>
<keyword evidence="10" id="KW-0067">ATP-binding</keyword>
<dbReference type="Pfam" id="PF00512">
    <property type="entry name" value="HisKA"/>
    <property type="match status" value="1"/>
</dbReference>
<dbReference type="InterPro" id="IPR050398">
    <property type="entry name" value="HssS/ArlS-like"/>
</dbReference>
<evidence type="ECO:0000256" key="14">
    <source>
        <dbReference type="SAM" id="Phobius"/>
    </source>
</evidence>
<dbReference type="GO" id="GO:0005886">
    <property type="term" value="C:plasma membrane"/>
    <property type="evidence" value="ECO:0007669"/>
    <property type="project" value="UniProtKB-SubCell"/>
</dbReference>